<comment type="caution">
    <text evidence="2">The sequence shown here is derived from an EMBL/GenBank/DDBJ whole genome shotgun (WGS) entry which is preliminary data.</text>
</comment>
<reference evidence="2 3" key="1">
    <citation type="submission" date="2019-06" db="EMBL/GenBank/DDBJ databases">
        <title>Martelella lutilitoris sp. nov., isolated from a tidal mudflat.</title>
        <authorList>
            <person name="Kim Y.-J."/>
        </authorList>
    </citation>
    <scope>NUCLEOTIDE SEQUENCE [LARGE SCALE GENOMIC DNA]</scope>
    <source>
        <strain evidence="2 3">GH2-6</strain>
    </source>
</reference>
<sequence length="280" mass="30999">MSLSLLIFVFIGLCLGMTVAWAVQRLTGNSGWIDTIWAAVTGLGGLSVIVFSESGNPARKWLAGVLVGLWALRLAGHIATRSAGKKDDPRYAALIEEWGHRAGPRLLWFLQIQAFAAFVLALSIYGAILNPAPFPGILDGLALVVALIAIAGEGTADWQLSQFKRRSPEGKTVCDIGLWGYSRHPNYFFEWTWWCAWPLLALAGFQSILPFILSLLAPLMMYWLLNHVSGIPYLEKHMESSRGEAFKAYQKRVNAFFPWFPDDRKSSLGKGLNKSNDVNS</sequence>
<keyword evidence="1" id="KW-0812">Transmembrane</keyword>
<dbReference type="Proteomes" id="UP000307874">
    <property type="component" value="Unassembled WGS sequence"/>
</dbReference>
<dbReference type="RefSeq" id="WP_138748969.1">
    <property type="nucleotide sequence ID" value="NZ_VCLB01000007.1"/>
</dbReference>
<evidence type="ECO:0000313" key="2">
    <source>
        <dbReference type="EMBL" id="TNB47136.1"/>
    </source>
</evidence>
<evidence type="ECO:0000313" key="3">
    <source>
        <dbReference type="Proteomes" id="UP000307874"/>
    </source>
</evidence>
<dbReference type="InterPro" id="IPR010721">
    <property type="entry name" value="UstE-like"/>
</dbReference>
<dbReference type="OrthoDB" id="9779233at2"/>
<dbReference type="PANTHER" id="PTHR32251:SF17">
    <property type="entry name" value="STEROID 5-ALPHA REDUCTASE C-TERMINAL DOMAIN-CONTAINING PROTEIN"/>
    <property type="match status" value="1"/>
</dbReference>
<feature type="transmembrane region" description="Helical" evidence="1">
    <location>
        <begin position="191"/>
        <end position="209"/>
    </location>
</feature>
<keyword evidence="1" id="KW-1133">Transmembrane helix</keyword>
<accession>A0A5C4JNW9</accession>
<dbReference type="EMBL" id="VCLB01000007">
    <property type="protein sequence ID" value="TNB47136.1"/>
    <property type="molecule type" value="Genomic_DNA"/>
</dbReference>
<keyword evidence="3" id="KW-1185">Reference proteome</keyword>
<keyword evidence="1" id="KW-0472">Membrane</keyword>
<feature type="transmembrane region" description="Helical" evidence="1">
    <location>
        <begin position="32"/>
        <end position="51"/>
    </location>
</feature>
<feature type="transmembrane region" description="Helical" evidence="1">
    <location>
        <begin position="106"/>
        <end position="128"/>
    </location>
</feature>
<protein>
    <submittedName>
        <fullName evidence="2">DUF1295 domain-containing protein</fullName>
    </submittedName>
</protein>
<organism evidence="2 3">
    <name type="scientific">Martelella lutilitoris</name>
    <dbReference type="NCBI Taxonomy" id="2583532"/>
    <lineage>
        <taxon>Bacteria</taxon>
        <taxon>Pseudomonadati</taxon>
        <taxon>Pseudomonadota</taxon>
        <taxon>Alphaproteobacteria</taxon>
        <taxon>Hyphomicrobiales</taxon>
        <taxon>Aurantimonadaceae</taxon>
        <taxon>Martelella</taxon>
    </lineage>
</organism>
<feature type="transmembrane region" description="Helical" evidence="1">
    <location>
        <begin position="134"/>
        <end position="156"/>
    </location>
</feature>
<gene>
    <name evidence="2" type="ORF">FF124_13215</name>
</gene>
<name>A0A5C4JNW9_9HYPH</name>
<dbReference type="Pfam" id="PF06966">
    <property type="entry name" value="DUF1295"/>
    <property type="match status" value="1"/>
</dbReference>
<proteinExistence type="predicted"/>
<evidence type="ECO:0000256" key="1">
    <source>
        <dbReference type="SAM" id="Phobius"/>
    </source>
</evidence>
<dbReference type="Gene3D" id="1.20.120.1630">
    <property type="match status" value="1"/>
</dbReference>
<dbReference type="GO" id="GO:0016020">
    <property type="term" value="C:membrane"/>
    <property type="evidence" value="ECO:0007669"/>
    <property type="project" value="TreeGrafter"/>
</dbReference>
<dbReference type="PANTHER" id="PTHR32251">
    <property type="entry name" value="3-OXO-5-ALPHA-STEROID 4-DEHYDROGENASE"/>
    <property type="match status" value="1"/>
</dbReference>
<dbReference type="AlphaFoldDB" id="A0A5C4JNW9"/>